<feature type="domain" description="C2H2-type" evidence="10">
    <location>
        <begin position="259"/>
        <end position="286"/>
    </location>
</feature>
<dbReference type="GeneTree" id="ENSGT01150000286939"/>
<keyword evidence="5" id="KW-0862">Zinc</keyword>
<organism evidence="11 12">
    <name type="scientific">Pygocentrus nattereri</name>
    <name type="common">Red-bellied piranha</name>
    <dbReference type="NCBI Taxonomy" id="42514"/>
    <lineage>
        <taxon>Eukaryota</taxon>
        <taxon>Metazoa</taxon>
        <taxon>Chordata</taxon>
        <taxon>Craniata</taxon>
        <taxon>Vertebrata</taxon>
        <taxon>Euteleostomi</taxon>
        <taxon>Actinopterygii</taxon>
        <taxon>Neopterygii</taxon>
        <taxon>Teleostei</taxon>
        <taxon>Ostariophysi</taxon>
        <taxon>Characiformes</taxon>
        <taxon>Characoidei</taxon>
        <taxon>Pygocentrus</taxon>
    </lineage>
</organism>
<dbReference type="Pfam" id="PF00096">
    <property type="entry name" value="zf-C2H2"/>
    <property type="match status" value="3"/>
</dbReference>
<evidence type="ECO:0000256" key="4">
    <source>
        <dbReference type="ARBA" id="ARBA00022771"/>
    </source>
</evidence>
<keyword evidence="7" id="KW-0804">Transcription</keyword>
<evidence type="ECO:0000256" key="8">
    <source>
        <dbReference type="ARBA" id="ARBA00023242"/>
    </source>
</evidence>
<dbReference type="GO" id="GO:0005667">
    <property type="term" value="C:transcription regulator complex"/>
    <property type="evidence" value="ECO:0007669"/>
    <property type="project" value="TreeGrafter"/>
</dbReference>
<name>A0AAR2M1Y9_PYGNA</name>
<keyword evidence="8" id="KW-0539">Nucleus</keyword>
<keyword evidence="6" id="KW-0805">Transcription regulation</keyword>
<dbReference type="FunFam" id="3.30.160.60:FF:001290">
    <property type="entry name" value="Zinc finger 45-like"/>
    <property type="match status" value="1"/>
</dbReference>
<dbReference type="FunFam" id="3.30.160.60:FF:000912">
    <property type="entry name" value="Zinc finger protein 660"/>
    <property type="match status" value="1"/>
</dbReference>
<evidence type="ECO:0000256" key="2">
    <source>
        <dbReference type="ARBA" id="ARBA00022723"/>
    </source>
</evidence>
<evidence type="ECO:0000256" key="6">
    <source>
        <dbReference type="ARBA" id="ARBA00023015"/>
    </source>
</evidence>
<dbReference type="FunFam" id="3.30.160.60:FF:000012">
    <property type="entry name" value="RB-associated KRAB zinc finger protein-like"/>
    <property type="match status" value="1"/>
</dbReference>
<dbReference type="Proteomes" id="UP001501920">
    <property type="component" value="Chromosome 5"/>
</dbReference>
<dbReference type="SMART" id="SM00355">
    <property type="entry name" value="ZnF_C2H2"/>
    <property type="match status" value="4"/>
</dbReference>
<evidence type="ECO:0000256" key="5">
    <source>
        <dbReference type="ARBA" id="ARBA00022833"/>
    </source>
</evidence>
<dbReference type="SUPFAM" id="SSF57667">
    <property type="entry name" value="beta-beta-alpha zinc fingers"/>
    <property type="match status" value="2"/>
</dbReference>
<evidence type="ECO:0000256" key="9">
    <source>
        <dbReference type="PROSITE-ProRule" id="PRU00042"/>
    </source>
</evidence>
<evidence type="ECO:0000256" key="7">
    <source>
        <dbReference type="ARBA" id="ARBA00023163"/>
    </source>
</evidence>
<sequence length="340" mass="38057">MANRLQPTDPEDKPDVLIVKEEKLQTVCSPSSFREELSAKANVSQMERVCAADSAAFSSVGPDDETGKWRRDSEEGEVTKTAVHCIMSDNAVDAVKDVDQREAIVCVDIKTACEGTETPAFDHKHVEFLPAQQSCSDADVKPNFFIIEPRPAEELDRQLECPQNGMDEPVGIRHGLQYRDGHSTSSEKRFLGFIGSFSSTSRDHLSWTCDQQHVPNHTNGGPQTLSGDAPWSCRLCGKSFSHMKLLKLHERVHTEEKVYLCGRCGRQFPQLCRLKRHERVHTGEKPFCCAKCGKHFAHANNLKVHQSVHTGERRFSCAQCGKSFSFLSNLIRHKAVHTGK</sequence>
<dbReference type="PROSITE" id="PS00028">
    <property type="entry name" value="ZINC_FINGER_C2H2_1"/>
    <property type="match status" value="4"/>
</dbReference>
<dbReference type="GO" id="GO:0000978">
    <property type="term" value="F:RNA polymerase II cis-regulatory region sequence-specific DNA binding"/>
    <property type="evidence" value="ECO:0007669"/>
    <property type="project" value="TreeGrafter"/>
</dbReference>
<evidence type="ECO:0000256" key="3">
    <source>
        <dbReference type="ARBA" id="ARBA00022737"/>
    </source>
</evidence>
<dbReference type="GO" id="GO:0000981">
    <property type="term" value="F:DNA-binding transcription factor activity, RNA polymerase II-specific"/>
    <property type="evidence" value="ECO:0007669"/>
    <property type="project" value="TreeGrafter"/>
</dbReference>
<proteinExistence type="predicted"/>
<reference evidence="11" key="2">
    <citation type="submission" date="2025-08" db="UniProtKB">
        <authorList>
            <consortium name="Ensembl"/>
        </authorList>
    </citation>
    <scope>IDENTIFICATION</scope>
</reference>
<evidence type="ECO:0000259" key="10">
    <source>
        <dbReference type="PROSITE" id="PS50157"/>
    </source>
</evidence>
<accession>A0AAR2M1Y9</accession>
<keyword evidence="2" id="KW-0479">Metal-binding</keyword>
<reference evidence="11 12" key="1">
    <citation type="submission" date="2020-10" db="EMBL/GenBank/DDBJ databases">
        <title>Pygocentrus nattereri (red-bellied piranha) genome, fPygNat1, primary haplotype.</title>
        <authorList>
            <person name="Myers G."/>
            <person name="Meyer A."/>
            <person name="Karagic N."/>
            <person name="Pippel M."/>
            <person name="Winkler S."/>
            <person name="Tracey A."/>
            <person name="Wood J."/>
            <person name="Formenti G."/>
            <person name="Howe K."/>
            <person name="Fedrigo O."/>
            <person name="Jarvis E.D."/>
        </authorList>
    </citation>
    <scope>NUCLEOTIDE SEQUENCE [LARGE SCALE GENOMIC DNA]</scope>
</reference>
<dbReference type="AlphaFoldDB" id="A0AAR2M1Y9"/>
<keyword evidence="3" id="KW-0677">Repeat</keyword>
<dbReference type="FunFam" id="3.30.160.60:FF:002343">
    <property type="entry name" value="Zinc finger protein 33A"/>
    <property type="match status" value="1"/>
</dbReference>
<dbReference type="GO" id="GO:0031519">
    <property type="term" value="C:PcG protein complex"/>
    <property type="evidence" value="ECO:0007669"/>
    <property type="project" value="TreeGrafter"/>
</dbReference>
<feature type="domain" description="C2H2-type" evidence="10">
    <location>
        <begin position="287"/>
        <end position="314"/>
    </location>
</feature>
<keyword evidence="4 9" id="KW-0863">Zinc-finger</keyword>
<comment type="subcellular location">
    <subcellularLocation>
        <location evidence="1">Nucleus</location>
    </subcellularLocation>
</comment>
<dbReference type="PANTHER" id="PTHR14003">
    <property type="entry name" value="TRANSCRIPTIONAL REPRESSOR PROTEIN YY"/>
    <property type="match status" value="1"/>
</dbReference>
<evidence type="ECO:0000256" key="1">
    <source>
        <dbReference type="ARBA" id="ARBA00004123"/>
    </source>
</evidence>
<dbReference type="PROSITE" id="PS50157">
    <property type="entry name" value="ZINC_FINGER_C2H2_2"/>
    <property type="match status" value="4"/>
</dbReference>
<dbReference type="GO" id="GO:0000785">
    <property type="term" value="C:chromatin"/>
    <property type="evidence" value="ECO:0007669"/>
    <property type="project" value="TreeGrafter"/>
</dbReference>
<feature type="domain" description="C2H2-type" evidence="10">
    <location>
        <begin position="315"/>
        <end position="340"/>
    </location>
</feature>
<protein>
    <recommendedName>
        <fullName evidence="10">C2H2-type domain-containing protein</fullName>
    </recommendedName>
</protein>
<feature type="domain" description="C2H2-type" evidence="10">
    <location>
        <begin position="231"/>
        <end position="258"/>
    </location>
</feature>
<evidence type="ECO:0000313" key="12">
    <source>
        <dbReference type="Proteomes" id="UP001501920"/>
    </source>
</evidence>
<evidence type="ECO:0000313" key="11">
    <source>
        <dbReference type="Ensembl" id="ENSPNAP00000082825.1"/>
    </source>
</evidence>
<dbReference type="InterPro" id="IPR036236">
    <property type="entry name" value="Znf_C2H2_sf"/>
</dbReference>
<keyword evidence="12" id="KW-1185">Reference proteome</keyword>
<reference evidence="11" key="3">
    <citation type="submission" date="2025-09" db="UniProtKB">
        <authorList>
            <consortium name="Ensembl"/>
        </authorList>
    </citation>
    <scope>IDENTIFICATION</scope>
</reference>
<dbReference type="Gene3D" id="3.30.160.60">
    <property type="entry name" value="Classic Zinc Finger"/>
    <property type="match status" value="4"/>
</dbReference>
<dbReference type="InterPro" id="IPR013087">
    <property type="entry name" value="Znf_C2H2_type"/>
</dbReference>
<dbReference type="Ensembl" id="ENSPNAT00000054070.1">
    <property type="protein sequence ID" value="ENSPNAP00000082825.1"/>
    <property type="gene ID" value="ENSPNAG00000007271.2"/>
</dbReference>
<dbReference type="GO" id="GO:0008270">
    <property type="term" value="F:zinc ion binding"/>
    <property type="evidence" value="ECO:0007669"/>
    <property type="project" value="UniProtKB-KW"/>
</dbReference>
<dbReference type="PANTHER" id="PTHR14003:SF23">
    <property type="entry name" value="ZINC FINGER PROTEIN 143"/>
    <property type="match status" value="1"/>
</dbReference>